<accession>A0ABQ1V8U4</accession>
<sequence length="60" mass="6998">MNKTDDTLDKIVQGLEETYKKMVEFKKQKNSPLVVYKNGKIVELSPFEANPTTKYHHKSK</sequence>
<comment type="caution">
    <text evidence="1">The sequence shown here is derived from an EMBL/GenBank/DDBJ whole genome shotgun (WGS) entry which is preliminary data.</text>
</comment>
<gene>
    <name evidence="1" type="ORF">GCM10011339_33690</name>
</gene>
<dbReference type="EMBL" id="BMIU01000019">
    <property type="protein sequence ID" value="GGF42466.1"/>
    <property type="molecule type" value="Genomic_DNA"/>
</dbReference>
<name>A0ABQ1V8U4_9BACT</name>
<protein>
    <submittedName>
        <fullName evidence="1">Uncharacterized protein</fullName>
    </submittedName>
</protein>
<evidence type="ECO:0000313" key="1">
    <source>
        <dbReference type="EMBL" id="GGF42466.1"/>
    </source>
</evidence>
<reference evidence="2" key="1">
    <citation type="journal article" date="2019" name="Int. J. Syst. Evol. Microbiol.">
        <title>The Global Catalogue of Microorganisms (GCM) 10K type strain sequencing project: providing services to taxonomists for standard genome sequencing and annotation.</title>
        <authorList>
            <consortium name="The Broad Institute Genomics Platform"/>
            <consortium name="The Broad Institute Genome Sequencing Center for Infectious Disease"/>
            <person name="Wu L."/>
            <person name="Ma J."/>
        </authorList>
    </citation>
    <scope>NUCLEOTIDE SEQUENCE [LARGE SCALE GENOMIC DNA]</scope>
    <source>
        <strain evidence="2">CGMCC 1.15407</strain>
    </source>
</reference>
<proteinExistence type="predicted"/>
<keyword evidence="2" id="KW-1185">Reference proteome</keyword>
<evidence type="ECO:0000313" key="2">
    <source>
        <dbReference type="Proteomes" id="UP000647339"/>
    </source>
</evidence>
<dbReference type="Proteomes" id="UP000647339">
    <property type="component" value="Unassembled WGS sequence"/>
</dbReference>
<organism evidence="1 2">
    <name type="scientific">Echinicola rosea</name>
    <dbReference type="NCBI Taxonomy" id="1807691"/>
    <lineage>
        <taxon>Bacteria</taxon>
        <taxon>Pseudomonadati</taxon>
        <taxon>Bacteroidota</taxon>
        <taxon>Cytophagia</taxon>
        <taxon>Cytophagales</taxon>
        <taxon>Cyclobacteriaceae</taxon>
        <taxon>Echinicola</taxon>
    </lineage>
</organism>